<evidence type="ECO:0000256" key="1">
    <source>
        <dbReference type="SAM" id="MobiDB-lite"/>
    </source>
</evidence>
<reference evidence="3 4" key="1">
    <citation type="journal article" date="2015" name="Fungal Genet. Biol.">
        <title>Evolution of novel wood decay mechanisms in Agaricales revealed by the genome sequences of Fistulina hepatica and Cylindrobasidium torrendii.</title>
        <authorList>
            <person name="Floudas D."/>
            <person name="Held B.W."/>
            <person name="Riley R."/>
            <person name="Nagy L.G."/>
            <person name="Koehler G."/>
            <person name="Ransdell A.S."/>
            <person name="Younus H."/>
            <person name="Chow J."/>
            <person name="Chiniquy J."/>
            <person name="Lipzen A."/>
            <person name="Tritt A."/>
            <person name="Sun H."/>
            <person name="Haridas S."/>
            <person name="LaButti K."/>
            <person name="Ohm R.A."/>
            <person name="Kues U."/>
            <person name="Blanchette R.A."/>
            <person name="Grigoriev I.V."/>
            <person name="Minto R.E."/>
            <person name="Hibbett D.S."/>
        </authorList>
    </citation>
    <scope>NUCLEOTIDE SEQUENCE [LARGE SCALE GENOMIC DNA]</scope>
    <source>
        <strain evidence="3 4">FP15055 ss-10</strain>
    </source>
</reference>
<protein>
    <submittedName>
        <fullName evidence="3">Uncharacterized protein</fullName>
    </submittedName>
</protein>
<feature type="region of interest" description="Disordered" evidence="1">
    <location>
        <begin position="115"/>
        <end position="143"/>
    </location>
</feature>
<name>A0A0D7AVX0_9AGAR</name>
<evidence type="ECO:0000256" key="2">
    <source>
        <dbReference type="SAM" id="Phobius"/>
    </source>
</evidence>
<keyword evidence="2" id="KW-1133">Transmembrane helix</keyword>
<sequence>MGDHRLLMAGLIMAVLGIVLVGVIMYCTRRFQKKKAAEAEAAGEADKSIETLESGHPARRITPFWASTQVNPAGDGPRFVHVPGADMRIALRRDDGSWQFESPRAGFNPEGVAEAVPSPTTSSHTRTASRTSAHMLGSTKGGFSRKKGFESEYEFEPAPDVLPPPAYAYYNAHEIPAYTQNPFDDGDPFAGPKPSA</sequence>
<gene>
    <name evidence="3" type="ORF">CYLTODRAFT_447710</name>
</gene>
<dbReference type="EMBL" id="KN880948">
    <property type="protein sequence ID" value="KIY61421.1"/>
    <property type="molecule type" value="Genomic_DNA"/>
</dbReference>
<dbReference type="OrthoDB" id="2848852at2759"/>
<feature type="transmembrane region" description="Helical" evidence="2">
    <location>
        <begin position="6"/>
        <end position="27"/>
    </location>
</feature>
<keyword evidence="4" id="KW-1185">Reference proteome</keyword>
<proteinExistence type="predicted"/>
<accession>A0A0D7AVX0</accession>
<evidence type="ECO:0000313" key="4">
    <source>
        <dbReference type="Proteomes" id="UP000054007"/>
    </source>
</evidence>
<dbReference type="Proteomes" id="UP000054007">
    <property type="component" value="Unassembled WGS sequence"/>
</dbReference>
<dbReference type="AlphaFoldDB" id="A0A0D7AVX0"/>
<organism evidence="3 4">
    <name type="scientific">Cylindrobasidium torrendii FP15055 ss-10</name>
    <dbReference type="NCBI Taxonomy" id="1314674"/>
    <lineage>
        <taxon>Eukaryota</taxon>
        <taxon>Fungi</taxon>
        <taxon>Dikarya</taxon>
        <taxon>Basidiomycota</taxon>
        <taxon>Agaricomycotina</taxon>
        <taxon>Agaricomycetes</taxon>
        <taxon>Agaricomycetidae</taxon>
        <taxon>Agaricales</taxon>
        <taxon>Marasmiineae</taxon>
        <taxon>Physalacriaceae</taxon>
        <taxon>Cylindrobasidium</taxon>
    </lineage>
</organism>
<evidence type="ECO:0000313" key="3">
    <source>
        <dbReference type="EMBL" id="KIY61421.1"/>
    </source>
</evidence>
<keyword evidence="2" id="KW-0812">Transmembrane</keyword>
<keyword evidence="2" id="KW-0472">Membrane</keyword>
<feature type="compositionally biased region" description="Low complexity" evidence="1">
    <location>
        <begin position="117"/>
        <end position="134"/>
    </location>
</feature>